<reference evidence="2 3" key="1">
    <citation type="journal article" date="2024" name="Commun. Biol.">
        <title>Comparative genomic analysis of thermophilic fungi reveals convergent evolutionary adaptations and gene losses.</title>
        <authorList>
            <person name="Steindorff A.S."/>
            <person name="Aguilar-Pontes M.V."/>
            <person name="Robinson A.J."/>
            <person name="Andreopoulos B."/>
            <person name="LaButti K."/>
            <person name="Kuo A."/>
            <person name="Mondo S."/>
            <person name="Riley R."/>
            <person name="Otillar R."/>
            <person name="Haridas S."/>
            <person name="Lipzen A."/>
            <person name="Grimwood J."/>
            <person name="Schmutz J."/>
            <person name="Clum A."/>
            <person name="Reid I.D."/>
            <person name="Moisan M.C."/>
            <person name="Butler G."/>
            <person name="Nguyen T.T.M."/>
            <person name="Dewar K."/>
            <person name="Conant G."/>
            <person name="Drula E."/>
            <person name="Henrissat B."/>
            <person name="Hansel C."/>
            <person name="Singer S."/>
            <person name="Hutchinson M.I."/>
            <person name="de Vries R.P."/>
            <person name="Natvig D.O."/>
            <person name="Powell A.J."/>
            <person name="Tsang A."/>
            <person name="Grigoriev I.V."/>
        </authorList>
    </citation>
    <scope>NUCLEOTIDE SEQUENCE [LARGE SCALE GENOMIC DNA]</scope>
    <source>
        <strain evidence="2 3">CBS 494.80</strain>
    </source>
</reference>
<proteinExistence type="predicted"/>
<dbReference type="InterPro" id="IPR001155">
    <property type="entry name" value="OxRdtase_FMN_N"/>
</dbReference>
<dbReference type="PANTHER" id="PTHR22893:SF91">
    <property type="entry name" value="NADPH DEHYDROGENASE 2-RELATED"/>
    <property type="match status" value="1"/>
</dbReference>
<name>A0ABR4BW68_9HELO</name>
<accession>A0ABR4BW68</accession>
<dbReference type="InterPro" id="IPR013785">
    <property type="entry name" value="Aldolase_TIM"/>
</dbReference>
<evidence type="ECO:0000313" key="2">
    <source>
        <dbReference type="EMBL" id="KAL2061476.1"/>
    </source>
</evidence>
<gene>
    <name evidence="2" type="ORF">VTL71DRAFT_6853</name>
</gene>
<feature type="domain" description="NADH:flavin oxidoreductase/NADH oxidase N-terminal" evidence="1">
    <location>
        <begin position="4"/>
        <end position="333"/>
    </location>
</feature>
<evidence type="ECO:0000259" key="1">
    <source>
        <dbReference type="Pfam" id="PF00724"/>
    </source>
</evidence>
<comment type="caution">
    <text evidence="2">The sequence shown here is derived from an EMBL/GenBank/DDBJ whole genome shotgun (WGS) entry which is preliminary data.</text>
</comment>
<dbReference type="CDD" id="cd02933">
    <property type="entry name" value="OYE_like_FMN"/>
    <property type="match status" value="1"/>
</dbReference>
<organism evidence="2 3">
    <name type="scientific">Oculimacula yallundae</name>
    <dbReference type="NCBI Taxonomy" id="86028"/>
    <lineage>
        <taxon>Eukaryota</taxon>
        <taxon>Fungi</taxon>
        <taxon>Dikarya</taxon>
        <taxon>Ascomycota</taxon>
        <taxon>Pezizomycotina</taxon>
        <taxon>Leotiomycetes</taxon>
        <taxon>Helotiales</taxon>
        <taxon>Ploettnerulaceae</taxon>
        <taxon>Oculimacula</taxon>
    </lineage>
</organism>
<keyword evidence="3" id="KW-1185">Reference proteome</keyword>
<dbReference type="InterPro" id="IPR045247">
    <property type="entry name" value="Oye-like"/>
</dbReference>
<dbReference type="EMBL" id="JAZHXI010000018">
    <property type="protein sequence ID" value="KAL2061476.1"/>
    <property type="molecule type" value="Genomic_DNA"/>
</dbReference>
<sequence length="364" mass="40010">MSSKLFQPLRVGTVKLDHRIVMAPLTRLRADDEHVQLPIAVEYYSQRASVPGTLIITEATLISSAHSGFPYAPGLWTSAQIAGWKLITDAVHARKCSIFAQLVAPGRAATPDSQHPLLSSSATRMTEEDDAVPQEMSHDQIMSCIGEFKQAARNAMLAGFDGGEIHGANGYLVDQFLQDNCNKRRDSWGGDVANRARFALEIAAALIDAVGAEKVGFRLSPFSLFQGMRMADPIPQFSYLVEQLKLLGLAYIHIIEPRVNNNFDCETSDSIDFLLAIWGKTSPVLVAGGYTPENAIPAIDEKYKSYNVAVVFGRHFLANPDLPYRIKHGLPLNKYDRTSFYTPGLPVGYIDYPFSSGFINGKAL</sequence>
<dbReference type="SUPFAM" id="SSF51395">
    <property type="entry name" value="FMN-linked oxidoreductases"/>
    <property type="match status" value="1"/>
</dbReference>
<dbReference type="Gene3D" id="3.20.20.70">
    <property type="entry name" value="Aldolase class I"/>
    <property type="match status" value="1"/>
</dbReference>
<dbReference type="Pfam" id="PF00724">
    <property type="entry name" value="Oxidored_FMN"/>
    <property type="match status" value="1"/>
</dbReference>
<dbReference type="PANTHER" id="PTHR22893">
    <property type="entry name" value="NADH OXIDOREDUCTASE-RELATED"/>
    <property type="match status" value="1"/>
</dbReference>
<evidence type="ECO:0000313" key="3">
    <source>
        <dbReference type="Proteomes" id="UP001595075"/>
    </source>
</evidence>
<dbReference type="Proteomes" id="UP001595075">
    <property type="component" value="Unassembled WGS sequence"/>
</dbReference>
<protein>
    <recommendedName>
        <fullName evidence="1">NADH:flavin oxidoreductase/NADH oxidase N-terminal domain-containing protein</fullName>
    </recommendedName>
</protein>